<evidence type="ECO:0000259" key="1">
    <source>
        <dbReference type="Pfam" id="PF03976"/>
    </source>
</evidence>
<dbReference type="SUPFAM" id="SSF52540">
    <property type="entry name" value="P-loop containing nucleoside triphosphate hydrolases"/>
    <property type="match status" value="2"/>
</dbReference>
<gene>
    <name evidence="2" type="primary">pap</name>
    <name evidence="2" type="ORF">IAB63_03585</name>
</gene>
<organism evidence="2 3">
    <name type="scientific">Candidatus Onthocola gallistercoris</name>
    <dbReference type="NCBI Taxonomy" id="2840876"/>
    <lineage>
        <taxon>Bacteria</taxon>
        <taxon>Bacillati</taxon>
        <taxon>Bacillota</taxon>
        <taxon>Bacilli</taxon>
        <taxon>Candidatus Onthocola</taxon>
    </lineage>
</organism>
<reference evidence="2" key="1">
    <citation type="submission" date="2020-10" db="EMBL/GenBank/DDBJ databases">
        <authorList>
            <person name="Gilroy R."/>
        </authorList>
    </citation>
    <scope>NUCLEOTIDE SEQUENCE</scope>
    <source>
        <strain evidence="2">CHK187-14744</strain>
    </source>
</reference>
<name>A0A9D1HFL8_9FIRM</name>
<dbReference type="Gene3D" id="3.40.50.300">
    <property type="entry name" value="P-loop containing nucleotide triphosphate hydrolases"/>
    <property type="match status" value="2"/>
</dbReference>
<evidence type="ECO:0000313" key="2">
    <source>
        <dbReference type="EMBL" id="HIU02318.1"/>
    </source>
</evidence>
<dbReference type="AlphaFoldDB" id="A0A9D1HFL8"/>
<feature type="domain" description="Polyphosphate kinase-2-related" evidence="1">
    <location>
        <begin position="5"/>
        <end position="226"/>
    </location>
</feature>
<sequence>MRMGDEKKYKKNLETCQSQLARLSRELREKGIPVVILFEGMGTSGKGDRIQELIQPLDPRGFSVLTVKKPGKEERKYPWLRRYFMSIPPKGQIHIFNDSWYSQVVRRLAVKKPDDGFAKEKWKKINLFEQQLADDGTVILKFFLELSMDEQRHRLSFLKKNKDTAWLVSEKEKDQQRHFKRWKAGYDRMMKETDTPWAPWMVIDADQLSQAGIQVLTAVKDRLAEAVSKTNTGEELQLEKTENRLAHVDLSKTMEKDVYKKKYDEMKACMRSMQNRLYMEKIPLILVFEGWDASGKGGTIKRLTAPMDPRGYEVIPISAPAGDEKTHHYLWRFWKHMPKRGHVAVFDRSWYGRVLVERVEGFARPQEWMRAYDEINELEAMLQDEGAIILKFWLHIDKDEQERRFKERMENPEKQWKITDEDWRNREKWPDYEAAASDMFAKTSTKQIPWHVIPANSKYYARIKVMETILQSVEERLKG</sequence>
<dbReference type="Proteomes" id="UP000824164">
    <property type="component" value="Unassembled WGS sequence"/>
</dbReference>
<accession>A0A9D1HFL8</accession>
<feature type="domain" description="Polyphosphate kinase-2-related" evidence="1">
    <location>
        <begin position="254"/>
        <end position="476"/>
    </location>
</feature>
<evidence type="ECO:0000313" key="3">
    <source>
        <dbReference type="Proteomes" id="UP000824164"/>
    </source>
</evidence>
<comment type="caution">
    <text evidence="2">The sequence shown here is derived from an EMBL/GenBank/DDBJ whole genome shotgun (WGS) entry which is preliminary data.</text>
</comment>
<proteinExistence type="predicted"/>
<reference evidence="2" key="2">
    <citation type="journal article" date="2021" name="PeerJ">
        <title>Extensive microbial diversity within the chicken gut microbiome revealed by metagenomics and culture.</title>
        <authorList>
            <person name="Gilroy R."/>
            <person name="Ravi A."/>
            <person name="Getino M."/>
            <person name="Pursley I."/>
            <person name="Horton D.L."/>
            <person name="Alikhan N.F."/>
            <person name="Baker D."/>
            <person name="Gharbi K."/>
            <person name="Hall N."/>
            <person name="Watson M."/>
            <person name="Adriaenssens E.M."/>
            <person name="Foster-Nyarko E."/>
            <person name="Jarju S."/>
            <person name="Secka A."/>
            <person name="Antonio M."/>
            <person name="Oren A."/>
            <person name="Chaudhuri R.R."/>
            <person name="La Ragione R."/>
            <person name="Hildebrand F."/>
            <person name="Pallen M.J."/>
        </authorList>
    </citation>
    <scope>NUCLEOTIDE SEQUENCE</scope>
    <source>
        <strain evidence="2">CHK187-14744</strain>
    </source>
</reference>
<dbReference type="PANTHER" id="PTHR34383:SF3">
    <property type="entry name" value="POLYPHOSPHATE:AMP PHOSPHOTRANSFERASE"/>
    <property type="match status" value="1"/>
</dbReference>
<dbReference type="Pfam" id="PF03976">
    <property type="entry name" value="PPK2"/>
    <property type="match status" value="2"/>
</dbReference>
<dbReference type="GO" id="GO:0006797">
    <property type="term" value="P:polyphosphate metabolic process"/>
    <property type="evidence" value="ECO:0007669"/>
    <property type="project" value="InterPro"/>
</dbReference>
<dbReference type="NCBIfam" id="TIGR03708">
    <property type="entry name" value="poly_P_AMP_trns"/>
    <property type="match status" value="1"/>
</dbReference>
<dbReference type="InterPro" id="IPR022488">
    <property type="entry name" value="PPK2-related"/>
</dbReference>
<dbReference type="GO" id="GO:0043751">
    <property type="term" value="F:polyphosphate:AMP phosphotransferase activity"/>
    <property type="evidence" value="ECO:0007669"/>
    <property type="project" value="InterPro"/>
</dbReference>
<protein>
    <submittedName>
        <fullName evidence="2">Polyphosphate:AMP phosphotransferase</fullName>
    </submittedName>
</protein>
<dbReference type="EMBL" id="DVLT01000024">
    <property type="protein sequence ID" value="HIU02318.1"/>
    <property type="molecule type" value="Genomic_DNA"/>
</dbReference>
<dbReference type="PANTHER" id="PTHR34383">
    <property type="entry name" value="POLYPHOSPHATE:AMP PHOSPHOTRANSFERASE-RELATED"/>
    <property type="match status" value="1"/>
</dbReference>
<dbReference type="InterPro" id="IPR027417">
    <property type="entry name" value="P-loop_NTPase"/>
</dbReference>
<dbReference type="InterPro" id="IPR022489">
    <property type="entry name" value="PolyP_AMP_Tfrase"/>
</dbReference>